<keyword evidence="2" id="KW-1185">Reference proteome</keyword>
<evidence type="ECO:0000313" key="2">
    <source>
        <dbReference type="Proteomes" id="UP001139981"/>
    </source>
</evidence>
<gene>
    <name evidence="1" type="ORF">IWW38_001372</name>
</gene>
<reference evidence="1" key="1">
    <citation type="submission" date="2022-07" db="EMBL/GenBank/DDBJ databases">
        <title>Phylogenomic reconstructions and comparative analyses of Kickxellomycotina fungi.</title>
        <authorList>
            <person name="Reynolds N.K."/>
            <person name="Stajich J.E."/>
            <person name="Barry K."/>
            <person name="Grigoriev I.V."/>
            <person name="Crous P."/>
            <person name="Smith M.E."/>
        </authorList>
    </citation>
    <scope>NUCLEOTIDE SEQUENCE</scope>
    <source>
        <strain evidence="1">CBS 190363</strain>
    </source>
</reference>
<proteinExistence type="predicted"/>
<name>A0ACC1M7E1_9FUNG</name>
<protein>
    <submittedName>
        <fullName evidence="1">Uncharacterized protein</fullName>
    </submittedName>
</protein>
<evidence type="ECO:0000313" key="1">
    <source>
        <dbReference type="EMBL" id="KAJ2898494.1"/>
    </source>
</evidence>
<accession>A0ACC1M7E1</accession>
<organism evidence="1 2">
    <name type="scientific">Coemansia aciculifera</name>
    <dbReference type="NCBI Taxonomy" id="417176"/>
    <lineage>
        <taxon>Eukaryota</taxon>
        <taxon>Fungi</taxon>
        <taxon>Fungi incertae sedis</taxon>
        <taxon>Zoopagomycota</taxon>
        <taxon>Kickxellomycotina</taxon>
        <taxon>Kickxellomycetes</taxon>
        <taxon>Kickxellales</taxon>
        <taxon>Kickxellaceae</taxon>
        <taxon>Coemansia</taxon>
    </lineage>
</organism>
<dbReference type="Proteomes" id="UP001139981">
    <property type="component" value="Unassembled WGS sequence"/>
</dbReference>
<sequence length="536" mass="57875">MTISFITSSLPEIVAPQEQEQAHLPAFFFGRMRQLPASDNPLYINGDDSSETLTLDAAETMTARLASGLYHAAGVRPGHVVAIVMPNSIYYLPIILAVLTLGATCTLANPAYTARELAHQLGDSQARLVITIQALHPTVTEATGELANGDIPVLLADGDESSLFDILSDRHVPLLPLDSVDGNSTAFIPYSSGTSGLPKGVKLSHRNIISNILQTTAVHQTAAADCRSATIAVLPMFHIFGLLFLCFLMPISGMTTVITRKFDMSQFLSLVKEHRVTETMLVPPIVNALAKMPQKTLTDCLSSLRWIVVGAAPLSPETISMLESCLPGLAILQGYGLTEASPAISLNPPAAHNPTSAGRLLPSIDAKVIDDRGKTLEAGQTGELCFRGPNIMLGYLNNDEATRDTIDQDGFLHTGDIGHIDEQQHVFVTDRKKELIKFNGFQVAPAELEGILLQHANIRDCAVAGVFDQQRQTEVPRAYLVMSSSLDHGDLDTAAQEAVDWVNGQVAYYKQLRGGFTLVNAIPRNASGKILRRLLK</sequence>
<comment type="caution">
    <text evidence="1">The sequence shown here is derived from an EMBL/GenBank/DDBJ whole genome shotgun (WGS) entry which is preliminary data.</text>
</comment>
<dbReference type="EMBL" id="JANBVB010000060">
    <property type="protein sequence ID" value="KAJ2898494.1"/>
    <property type="molecule type" value="Genomic_DNA"/>
</dbReference>